<evidence type="ECO:0000313" key="2">
    <source>
        <dbReference type="Proteomes" id="UP000715651"/>
    </source>
</evidence>
<dbReference type="InterPro" id="IPR013321">
    <property type="entry name" value="Arc_rbn_hlx_hlx"/>
</dbReference>
<dbReference type="EMBL" id="DYWK01000005">
    <property type="protein sequence ID" value="HJF18126.1"/>
    <property type="molecule type" value="Genomic_DNA"/>
</dbReference>
<reference evidence="1" key="2">
    <citation type="submission" date="2021-09" db="EMBL/GenBank/DDBJ databases">
        <authorList>
            <person name="Gilroy R."/>
        </authorList>
    </citation>
    <scope>NUCLEOTIDE SEQUENCE</scope>
    <source>
        <strain evidence="1">578</strain>
    </source>
</reference>
<sequence>MAATDVMTKDQVIVRVPHNIKKRAEEACKEMGLPMSSALVGFLRFIGDEKRIPFEFAAPTQSREEYFRSLRQDSADYRAGKLPTVSLDEMKAFYDMED</sequence>
<dbReference type="Pfam" id="PF04221">
    <property type="entry name" value="RelB"/>
    <property type="match status" value="1"/>
</dbReference>
<evidence type="ECO:0000313" key="1">
    <source>
        <dbReference type="EMBL" id="HJF18126.1"/>
    </source>
</evidence>
<organism evidence="1 2">
    <name type="scientific">Aeriscardovia aeriphila</name>
    <dbReference type="NCBI Taxonomy" id="218139"/>
    <lineage>
        <taxon>Bacteria</taxon>
        <taxon>Bacillati</taxon>
        <taxon>Actinomycetota</taxon>
        <taxon>Actinomycetes</taxon>
        <taxon>Bifidobacteriales</taxon>
        <taxon>Bifidobacteriaceae</taxon>
        <taxon>Aeriscardovia</taxon>
    </lineage>
</organism>
<accession>A0A921KB85</accession>
<dbReference type="Proteomes" id="UP000715651">
    <property type="component" value="Unassembled WGS sequence"/>
</dbReference>
<reference evidence="1" key="1">
    <citation type="journal article" date="2021" name="PeerJ">
        <title>Extensive microbial diversity within the chicken gut microbiome revealed by metagenomics and culture.</title>
        <authorList>
            <person name="Gilroy R."/>
            <person name="Ravi A."/>
            <person name="Getino M."/>
            <person name="Pursley I."/>
            <person name="Horton D.L."/>
            <person name="Alikhan N.F."/>
            <person name="Baker D."/>
            <person name="Gharbi K."/>
            <person name="Hall N."/>
            <person name="Watson M."/>
            <person name="Adriaenssens E.M."/>
            <person name="Foster-Nyarko E."/>
            <person name="Jarju S."/>
            <person name="Secka A."/>
            <person name="Antonio M."/>
            <person name="Oren A."/>
            <person name="Chaudhuri R.R."/>
            <person name="La Ragione R."/>
            <person name="Hildebrand F."/>
            <person name="Pallen M.J."/>
        </authorList>
    </citation>
    <scope>NUCLEOTIDE SEQUENCE</scope>
    <source>
        <strain evidence="1">578</strain>
    </source>
</reference>
<name>A0A921KB85_9BIFI</name>
<dbReference type="InterPro" id="IPR007337">
    <property type="entry name" value="RelB/DinJ"/>
</dbReference>
<proteinExistence type="predicted"/>
<dbReference type="AlphaFoldDB" id="A0A921KB85"/>
<gene>
    <name evidence="1" type="ORF">K8U78_03075</name>
</gene>
<dbReference type="Gene3D" id="1.10.1220.10">
    <property type="entry name" value="Met repressor-like"/>
    <property type="match status" value="1"/>
</dbReference>
<protein>
    <submittedName>
        <fullName evidence="1">Type II toxin-antitoxin system RelB/DinJ family antitoxin</fullName>
    </submittedName>
</protein>
<dbReference type="GO" id="GO:0006355">
    <property type="term" value="P:regulation of DNA-templated transcription"/>
    <property type="evidence" value="ECO:0007669"/>
    <property type="project" value="InterPro"/>
</dbReference>
<comment type="caution">
    <text evidence="1">The sequence shown here is derived from an EMBL/GenBank/DDBJ whole genome shotgun (WGS) entry which is preliminary data.</text>
</comment>
<dbReference type="NCBIfam" id="TIGR02384">
    <property type="entry name" value="RelB_DinJ"/>
    <property type="match status" value="1"/>
</dbReference>